<feature type="compositionally biased region" description="Polar residues" evidence="1">
    <location>
        <begin position="60"/>
        <end position="69"/>
    </location>
</feature>
<protein>
    <submittedName>
        <fullName evidence="2">Uncharacterized protein</fullName>
    </submittedName>
</protein>
<evidence type="ECO:0000256" key="1">
    <source>
        <dbReference type="SAM" id="MobiDB-lite"/>
    </source>
</evidence>
<comment type="caution">
    <text evidence="2">The sequence shown here is derived from an EMBL/GenBank/DDBJ whole genome shotgun (WGS) entry which is preliminary data.</text>
</comment>
<feature type="region of interest" description="Disordered" evidence="1">
    <location>
        <begin position="1"/>
        <end position="69"/>
    </location>
</feature>
<keyword evidence="3" id="KW-1185">Reference proteome</keyword>
<dbReference type="Proteomes" id="UP000827724">
    <property type="component" value="Unassembled WGS sequence"/>
</dbReference>
<dbReference type="EMBL" id="JAIWOZ010000001">
    <property type="protein sequence ID" value="KAH6611360.1"/>
    <property type="molecule type" value="Genomic_DNA"/>
</dbReference>
<sequence>MSWNDSANRPAPYPVPVPQQHPPQRRQRYSRLQPQLRALSPNRQQDATPRPSARQRHSHSSNPSFLTML</sequence>
<proteinExistence type="predicted"/>
<feature type="compositionally biased region" description="Pro residues" evidence="1">
    <location>
        <begin position="11"/>
        <end position="21"/>
    </location>
</feature>
<organism evidence="2 3">
    <name type="scientific">Trichoderma cornu-damae</name>
    <dbReference type="NCBI Taxonomy" id="654480"/>
    <lineage>
        <taxon>Eukaryota</taxon>
        <taxon>Fungi</taxon>
        <taxon>Dikarya</taxon>
        <taxon>Ascomycota</taxon>
        <taxon>Pezizomycotina</taxon>
        <taxon>Sordariomycetes</taxon>
        <taxon>Hypocreomycetidae</taxon>
        <taxon>Hypocreales</taxon>
        <taxon>Hypocreaceae</taxon>
        <taxon>Trichoderma</taxon>
    </lineage>
</organism>
<name>A0A9P8QS81_9HYPO</name>
<evidence type="ECO:0000313" key="3">
    <source>
        <dbReference type="Proteomes" id="UP000827724"/>
    </source>
</evidence>
<reference evidence="2" key="1">
    <citation type="submission" date="2021-08" db="EMBL/GenBank/DDBJ databases">
        <title>Chromosome-Level Trichoderma cornu-damae using Hi-C Data.</title>
        <authorList>
            <person name="Kim C.S."/>
        </authorList>
    </citation>
    <scope>NUCLEOTIDE SEQUENCE</scope>
    <source>
        <strain evidence="2">KA19-0412C</strain>
    </source>
</reference>
<dbReference type="AlphaFoldDB" id="A0A9P8QS81"/>
<gene>
    <name evidence="2" type="ORF">Trco_001380</name>
</gene>
<accession>A0A9P8QS81</accession>
<evidence type="ECO:0000313" key="2">
    <source>
        <dbReference type="EMBL" id="KAH6611360.1"/>
    </source>
</evidence>